<dbReference type="InterPro" id="IPR013656">
    <property type="entry name" value="PAS_4"/>
</dbReference>
<evidence type="ECO:0000256" key="1">
    <source>
        <dbReference type="ARBA" id="ARBA00022801"/>
    </source>
</evidence>
<accession>A0A4Y8LPN4</accession>
<dbReference type="EMBL" id="SORX01000001">
    <property type="protein sequence ID" value="TFE03961.1"/>
    <property type="molecule type" value="Genomic_DNA"/>
</dbReference>
<dbReference type="SMART" id="SM00331">
    <property type="entry name" value="PP2C_SIG"/>
    <property type="match status" value="1"/>
</dbReference>
<dbReference type="PANTHER" id="PTHR43156:SF14">
    <property type="entry name" value="PHOSPHOSERINE PHOSPHATASE RSBP"/>
    <property type="match status" value="1"/>
</dbReference>
<dbReference type="PANTHER" id="PTHR43156">
    <property type="entry name" value="STAGE II SPORULATION PROTEIN E-RELATED"/>
    <property type="match status" value="1"/>
</dbReference>
<evidence type="ECO:0000313" key="3">
    <source>
        <dbReference type="EMBL" id="TFE03961.1"/>
    </source>
</evidence>
<dbReference type="SUPFAM" id="SSF55785">
    <property type="entry name" value="PYP-like sensor domain (PAS domain)"/>
    <property type="match status" value="1"/>
</dbReference>
<sequence length="368" mass="41535">MVDPRNAAEQCLESITDNIIQSMAHHIAVIDLKGKILIVNSAWSDYTRLNGGDPEETGVGSNYFSVSDRETVRQISMVLDGTVDRVVIEYPCHAPREKRWFAMNVTPLMDGNKKNIIGAVITHMDVTDRKLLEIRQQKDLEMARTIQKRVVMDPIEQNEITIKGFYLASDQLSGDLYAWYKINDHQYGVILLDIMGHGVTAGMISMAIRSMLEGIITEEIEPEKVYLKLNEQFHKFLKSGKGYKNFFCTGIYMLIDMNEKVISYINAGHPGGIGLSGKESFILRSANPPIGLSKDPNVTADRVQVSENTRVLLYTDGLTDSMGLRINEGETYILQEMRLNEDVHEHFEKIVSNLNRKDDIAIVSISFD</sequence>
<feature type="domain" description="PPM-type phosphatase" evidence="2">
    <location>
        <begin position="157"/>
        <end position="367"/>
    </location>
</feature>
<dbReference type="NCBIfam" id="TIGR00229">
    <property type="entry name" value="sensory_box"/>
    <property type="match status" value="1"/>
</dbReference>
<name>A0A4Y8LPN4_9BACL</name>
<protein>
    <submittedName>
        <fullName evidence="3">PAS domain S-box protein</fullName>
    </submittedName>
</protein>
<dbReference type="InterPro" id="IPR001932">
    <property type="entry name" value="PPM-type_phosphatase-like_dom"/>
</dbReference>
<dbReference type="OrthoDB" id="9763484at2"/>
<dbReference type="Pfam" id="PF08448">
    <property type="entry name" value="PAS_4"/>
    <property type="match status" value="1"/>
</dbReference>
<dbReference type="Proteomes" id="UP000297776">
    <property type="component" value="Unassembled WGS sequence"/>
</dbReference>
<evidence type="ECO:0000313" key="4">
    <source>
        <dbReference type="Proteomes" id="UP000297776"/>
    </source>
</evidence>
<dbReference type="Gene3D" id="3.30.450.20">
    <property type="entry name" value="PAS domain"/>
    <property type="match status" value="1"/>
</dbReference>
<gene>
    <name evidence="3" type="ORF">E2626_01135</name>
</gene>
<dbReference type="InterPro" id="IPR052016">
    <property type="entry name" value="Bact_Sigma-Reg"/>
</dbReference>
<dbReference type="SUPFAM" id="SSF81606">
    <property type="entry name" value="PP2C-like"/>
    <property type="match status" value="1"/>
</dbReference>
<dbReference type="Gene3D" id="3.60.40.10">
    <property type="entry name" value="PPM-type phosphatase domain"/>
    <property type="match status" value="1"/>
</dbReference>
<dbReference type="CDD" id="cd00130">
    <property type="entry name" value="PAS"/>
    <property type="match status" value="1"/>
</dbReference>
<dbReference type="InterPro" id="IPR035965">
    <property type="entry name" value="PAS-like_dom_sf"/>
</dbReference>
<organism evidence="3 4">
    <name type="scientific">Jeotgalibacillus salarius</name>
    <dbReference type="NCBI Taxonomy" id="546023"/>
    <lineage>
        <taxon>Bacteria</taxon>
        <taxon>Bacillati</taxon>
        <taxon>Bacillota</taxon>
        <taxon>Bacilli</taxon>
        <taxon>Bacillales</taxon>
        <taxon>Caryophanaceae</taxon>
        <taxon>Jeotgalibacillus</taxon>
    </lineage>
</organism>
<keyword evidence="1" id="KW-0378">Hydrolase</keyword>
<keyword evidence="4" id="KW-1185">Reference proteome</keyword>
<dbReference type="Pfam" id="PF07228">
    <property type="entry name" value="SpoIIE"/>
    <property type="match status" value="1"/>
</dbReference>
<reference evidence="3 4" key="1">
    <citation type="submission" date="2019-03" db="EMBL/GenBank/DDBJ databases">
        <authorList>
            <person name="Yang Y."/>
        </authorList>
    </citation>
    <scope>NUCLEOTIDE SEQUENCE [LARGE SCALE GENOMIC DNA]</scope>
    <source>
        <strain evidence="3 4">ASL-1</strain>
    </source>
</reference>
<dbReference type="InterPro" id="IPR000014">
    <property type="entry name" value="PAS"/>
</dbReference>
<proteinExistence type="predicted"/>
<dbReference type="RefSeq" id="WP_134378773.1">
    <property type="nucleotide sequence ID" value="NZ_SORX01000001.1"/>
</dbReference>
<dbReference type="AlphaFoldDB" id="A0A4Y8LPN4"/>
<dbReference type="GO" id="GO:0016791">
    <property type="term" value="F:phosphatase activity"/>
    <property type="evidence" value="ECO:0007669"/>
    <property type="project" value="TreeGrafter"/>
</dbReference>
<dbReference type="InterPro" id="IPR036457">
    <property type="entry name" value="PPM-type-like_dom_sf"/>
</dbReference>
<evidence type="ECO:0000259" key="2">
    <source>
        <dbReference type="SMART" id="SM00331"/>
    </source>
</evidence>
<comment type="caution">
    <text evidence="3">The sequence shown here is derived from an EMBL/GenBank/DDBJ whole genome shotgun (WGS) entry which is preliminary data.</text>
</comment>